<evidence type="ECO:0000313" key="1">
    <source>
        <dbReference type="EMBL" id="KAK3267137.1"/>
    </source>
</evidence>
<accession>A0AAE0L072</accession>
<comment type="caution">
    <text evidence="1">The sequence shown here is derived from an EMBL/GenBank/DDBJ whole genome shotgun (WGS) entry which is preliminary data.</text>
</comment>
<evidence type="ECO:0000313" key="2">
    <source>
        <dbReference type="Proteomes" id="UP001190700"/>
    </source>
</evidence>
<proteinExistence type="predicted"/>
<dbReference type="AlphaFoldDB" id="A0AAE0L072"/>
<protein>
    <recommendedName>
        <fullName evidence="3">DUF309 domain-containing protein</fullName>
    </recommendedName>
</protein>
<dbReference type="EMBL" id="LGRX02012600">
    <property type="protein sequence ID" value="KAK3267137.1"/>
    <property type="molecule type" value="Genomic_DNA"/>
</dbReference>
<organism evidence="1 2">
    <name type="scientific">Cymbomonas tetramitiformis</name>
    <dbReference type="NCBI Taxonomy" id="36881"/>
    <lineage>
        <taxon>Eukaryota</taxon>
        <taxon>Viridiplantae</taxon>
        <taxon>Chlorophyta</taxon>
        <taxon>Pyramimonadophyceae</taxon>
        <taxon>Pyramimonadales</taxon>
        <taxon>Pyramimonadaceae</taxon>
        <taxon>Cymbomonas</taxon>
    </lineage>
</organism>
<sequence>MTGSGSKPRCFASERYVCARTTYALTAGSQIPAKKLGRGRHIPLRSAESAASPHQTAPIQLSNLKFLSPFVNCAKTSARVASRVACGGITRRAEESEGAYTLEIAVELFNDGDYYGAHDVLEEMWHMAQEPERTAYHGILQVAVGLHHLLGDNHRGAMLE</sequence>
<keyword evidence="2" id="KW-1185">Reference proteome</keyword>
<dbReference type="Gene3D" id="1.10.3450.10">
    <property type="entry name" value="TTHA0068-like"/>
    <property type="match status" value="1"/>
</dbReference>
<reference evidence="1 2" key="1">
    <citation type="journal article" date="2015" name="Genome Biol. Evol.">
        <title>Comparative Genomics of a Bacterivorous Green Alga Reveals Evolutionary Causalities and Consequences of Phago-Mixotrophic Mode of Nutrition.</title>
        <authorList>
            <person name="Burns J.A."/>
            <person name="Paasch A."/>
            <person name="Narechania A."/>
            <person name="Kim E."/>
        </authorList>
    </citation>
    <scope>NUCLEOTIDE SEQUENCE [LARGE SCALE GENOMIC DNA]</scope>
    <source>
        <strain evidence="1 2">PLY_AMNH</strain>
    </source>
</reference>
<dbReference type="InterPro" id="IPR023203">
    <property type="entry name" value="TTHA0068_sf"/>
</dbReference>
<dbReference type="PANTHER" id="PTHR34796">
    <property type="entry name" value="EXPRESSED PROTEIN"/>
    <property type="match status" value="1"/>
</dbReference>
<dbReference type="InterPro" id="IPR005500">
    <property type="entry name" value="DUF309"/>
</dbReference>
<dbReference type="PANTHER" id="PTHR34796:SF1">
    <property type="entry name" value="EXPRESSED PROTEIN"/>
    <property type="match status" value="1"/>
</dbReference>
<evidence type="ECO:0008006" key="3">
    <source>
        <dbReference type="Google" id="ProtNLM"/>
    </source>
</evidence>
<dbReference type="SUPFAM" id="SSF140663">
    <property type="entry name" value="TTHA0068-like"/>
    <property type="match status" value="1"/>
</dbReference>
<feature type="non-terminal residue" evidence="1">
    <location>
        <position position="160"/>
    </location>
</feature>
<dbReference type="Pfam" id="PF03745">
    <property type="entry name" value="DUF309"/>
    <property type="match status" value="1"/>
</dbReference>
<gene>
    <name evidence="1" type="ORF">CYMTET_24290</name>
</gene>
<dbReference type="Proteomes" id="UP001190700">
    <property type="component" value="Unassembled WGS sequence"/>
</dbReference>
<name>A0AAE0L072_9CHLO</name>